<organism evidence="1">
    <name type="scientific">Eucalyptus grandis</name>
    <name type="common">Flooded gum</name>
    <dbReference type="NCBI Taxonomy" id="71139"/>
    <lineage>
        <taxon>Eukaryota</taxon>
        <taxon>Viridiplantae</taxon>
        <taxon>Streptophyta</taxon>
        <taxon>Embryophyta</taxon>
        <taxon>Tracheophyta</taxon>
        <taxon>Spermatophyta</taxon>
        <taxon>Magnoliopsida</taxon>
        <taxon>eudicotyledons</taxon>
        <taxon>Gunneridae</taxon>
        <taxon>Pentapetalae</taxon>
        <taxon>rosids</taxon>
        <taxon>malvids</taxon>
        <taxon>Myrtales</taxon>
        <taxon>Myrtaceae</taxon>
        <taxon>Myrtoideae</taxon>
        <taxon>Eucalypteae</taxon>
        <taxon>Eucalyptus</taxon>
    </lineage>
</organism>
<reference evidence="1" key="1">
    <citation type="submission" date="2013-07" db="EMBL/GenBank/DDBJ databases">
        <title>The genome of Eucalyptus grandis.</title>
        <authorList>
            <person name="Schmutz J."/>
            <person name="Hayes R."/>
            <person name="Myburg A."/>
            <person name="Tuskan G."/>
            <person name="Grattapaglia D."/>
            <person name="Rokhsar D.S."/>
        </authorList>
    </citation>
    <scope>NUCLEOTIDE SEQUENCE</scope>
    <source>
        <tissue evidence="1">Leaf extractions</tissue>
    </source>
</reference>
<protein>
    <submittedName>
        <fullName evidence="1">Uncharacterized protein</fullName>
    </submittedName>
</protein>
<proteinExistence type="predicted"/>
<name>A0A059C544_EUCGR</name>
<dbReference type="AlphaFoldDB" id="A0A059C544"/>
<dbReference type="EMBL" id="KK198757">
    <property type="protein sequence ID" value="KCW73593.1"/>
    <property type="molecule type" value="Genomic_DNA"/>
</dbReference>
<evidence type="ECO:0000313" key="1">
    <source>
        <dbReference type="EMBL" id="KCW73593.1"/>
    </source>
</evidence>
<dbReference type="InParanoid" id="A0A059C544"/>
<dbReference type="Gramene" id="KCW73593">
    <property type="protein sequence ID" value="KCW73593"/>
    <property type="gene ID" value="EUGRSUZ_E021541"/>
</dbReference>
<accession>A0A059C544</accession>
<gene>
    <name evidence="1" type="ORF">EUGRSUZ_E021541</name>
</gene>
<sequence length="68" mass="7754">MQLAIDQVTPDASEFDLVDVILELDFEFNSVGATIVRELEERVVEFVRETLKQRFFVGSVCGCWIVNS</sequence>